<keyword evidence="2" id="KW-1185">Reference proteome</keyword>
<organism evidence="1 2">
    <name type="scientific">Dokdonia pacifica</name>
    <dbReference type="NCBI Taxonomy" id="1627892"/>
    <lineage>
        <taxon>Bacteria</taxon>
        <taxon>Pseudomonadati</taxon>
        <taxon>Bacteroidota</taxon>
        <taxon>Flavobacteriia</taxon>
        <taxon>Flavobacteriales</taxon>
        <taxon>Flavobacteriaceae</taxon>
        <taxon>Dokdonia</taxon>
    </lineage>
</organism>
<dbReference type="AlphaFoldDB" id="A0A238W3Q3"/>
<evidence type="ECO:0000313" key="2">
    <source>
        <dbReference type="Proteomes" id="UP000198379"/>
    </source>
</evidence>
<dbReference type="RefSeq" id="WP_089369961.1">
    <property type="nucleotide sequence ID" value="NZ_BMEP01000002.1"/>
</dbReference>
<dbReference type="EMBL" id="FZNY01000001">
    <property type="protein sequence ID" value="SNR40803.1"/>
    <property type="molecule type" value="Genomic_DNA"/>
</dbReference>
<accession>A0A238W3Q3</accession>
<sequence length="324" mass="37831">MGYYESDETWNALGIKTKEEFVEKYVVVGKFHDNVPDDIVKSYITISYIMAHSYFHYPMYDEAMSKALLVMEMAVKLKAKQLSIDVKLPPNKKGVVRDKNLSTLIDEMCAIDELSFLKSDFDRARNIRNMKMHPDQRSLMGIAGRTNNNIMLFINIINQLFLDTKTLKKVHQKNNQLETALSAFQKGLYVFECHKGKLLVDVVYLFKYFQKGNRKLLLLYVNPVITNAYNSLTEHRFNKPLIVGLTEFKIDKMTIVGKEDNGCVFKMYVTKKKNDVELLKQYNADIDKVSQNDIDMFKQINSQEALWNLEKKVYENCWSEKEFN</sequence>
<proteinExistence type="predicted"/>
<dbReference type="Proteomes" id="UP000198379">
    <property type="component" value="Unassembled WGS sequence"/>
</dbReference>
<gene>
    <name evidence="1" type="ORF">SAMN06265376_101634</name>
</gene>
<reference evidence="1 2" key="1">
    <citation type="submission" date="2017-06" db="EMBL/GenBank/DDBJ databases">
        <authorList>
            <person name="Kim H.J."/>
            <person name="Triplett B.A."/>
        </authorList>
    </citation>
    <scope>NUCLEOTIDE SEQUENCE [LARGE SCALE GENOMIC DNA]</scope>
    <source>
        <strain evidence="1 2">DSM 25597</strain>
    </source>
</reference>
<evidence type="ECO:0000313" key="1">
    <source>
        <dbReference type="EMBL" id="SNR40803.1"/>
    </source>
</evidence>
<protein>
    <submittedName>
        <fullName evidence="1">Uncharacterized protein</fullName>
    </submittedName>
</protein>
<dbReference type="OrthoDB" id="894023at2"/>
<name>A0A238W3Q3_9FLAO</name>